<dbReference type="Proteomes" id="UP000253606">
    <property type="component" value="Chromosome"/>
</dbReference>
<accession>A0A2Z5GB38</accession>
<evidence type="ECO:0000313" key="1">
    <source>
        <dbReference type="EMBL" id="AXC15845.1"/>
    </source>
</evidence>
<organism evidence="1 2">
    <name type="scientific">Acidisarcina polymorpha</name>
    <dbReference type="NCBI Taxonomy" id="2211140"/>
    <lineage>
        <taxon>Bacteria</taxon>
        <taxon>Pseudomonadati</taxon>
        <taxon>Acidobacteriota</taxon>
        <taxon>Terriglobia</taxon>
        <taxon>Terriglobales</taxon>
        <taxon>Acidobacteriaceae</taxon>
        <taxon>Acidisarcina</taxon>
    </lineage>
</organism>
<sequence length="46" mass="5223">MPLDTWPPANNAVDKTAASIKLLLFIWNRFMSFADLCLACIRFGLH</sequence>
<proteinExistence type="predicted"/>
<dbReference type="EMBL" id="CP030840">
    <property type="protein sequence ID" value="AXC15845.1"/>
    <property type="molecule type" value="Genomic_DNA"/>
</dbReference>
<keyword evidence="2" id="KW-1185">Reference proteome</keyword>
<gene>
    <name evidence="1" type="ORF">ACPOL_6633</name>
</gene>
<dbReference type="KEGG" id="abas:ACPOL_6633"/>
<reference evidence="1 2" key="1">
    <citation type="journal article" date="2018" name="Front. Microbiol.">
        <title>Hydrolytic Capabilities as a Key to Environmental Success: Chitinolytic and Cellulolytic Acidobacteria From Acidic Sub-arctic Soils and Boreal Peatlands.</title>
        <authorList>
            <person name="Belova S.E."/>
            <person name="Ravin N.V."/>
            <person name="Pankratov T.A."/>
            <person name="Rakitin A.L."/>
            <person name="Ivanova A.A."/>
            <person name="Beletsky A.V."/>
            <person name="Mardanov A.V."/>
            <person name="Sinninghe Damste J.S."/>
            <person name="Dedysh S.N."/>
        </authorList>
    </citation>
    <scope>NUCLEOTIDE SEQUENCE [LARGE SCALE GENOMIC DNA]</scope>
    <source>
        <strain evidence="1 2">SBC82</strain>
    </source>
</reference>
<evidence type="ECO:0000313" key="2">
    <source>
        <dbReference type="Proteomes" id="UP000253606"/>
    </source>
</evidence>
<protein>
    <submittedName>
        <fullName evidence="1">Uncharacterized protein</fullName>
    </submittedName>
</protein>
<name>A0A2Z5GB38_9BACT</name>
<dbReference type="AlphaFoldDB" id="A0A2Z5GB38"/>